<accession>A0A4R6GQP0</accession>
<reference evidence="2 3" key="1">
    <citation type="submission" date="2019-03" db="EMBL/GenBank/DDBJ databases">
        <title>Freshwater and sediment microbial communities from various areas in North America, analyzing microbe dynamics in response to fracking.</title>
        <authorList>
            <person name="Lamendella R."/>
        </authorList>
    </citation>
    <scope>NUCLEOTIDE SEQUENCE [LARGE SCALE GENOMIC DNA]</scope>
    <source>
        <strain evidence="2 3">114D</strain>
    </source>
</reference>
<gene>
    <name evidence="2" type="ORF">DET52_10944</name>
</gene>
<organism evidence="2 3">
    <name type="scientific">Sunxiuqinia elliptica</name>
    <dbReference type="NCBI Taxonomy" id="655355"/>
    <lineage>
        <taxon>Bacteria</taxon>
        <taxon>Pseudomonadati</taxon>
        <taxon>Bacteroidota</taxon>
        <taxon>Bacteroidia</taxon>
        <taxon>Marinilabiliales</taxon>
        <taxon>Prolixibacteraceae</taxon>
        <taxon>Sunxiuqinia</taxon>
    </lineage>
</organism>
<keyword evidence="1" id="KW-0732">Signal</keyword>
<dbReference type="PROSITE" id="PS51257">
    <property type="entry name" value="PROKAR_LIPOPROTEIN"/>
    <property type="match status" value="1"/>
</dbReference>
<proteinExistence type="predicted"/>
<evidence type="ECO:0000313" key="2">
    <source>
        <dbReference type="EMBL" id="TDN97642.1"/>
    </source>
</evidence>
<evidence type="ECO:0008006" key="4">
    <source>
        <dbReference type="Google" id="ProtNLM"/>
    </source>
</evidence>
<dbReference type="EMBL" id="SNWI01000009">
    <property type="protein sequence ID" value="TDN97642.1"/>
    <property type="molecule type" value="Genomic_DNA"/>
</dbReference>
<dbReference type="AlphaFoldDB" id="A0A4R6GQP0"/>
<feature type="chain" id="PRO_5020418793" description="Lipoprotein" evidence="1">
    <location>
        <begin position="25"/>
        <end position="181"/>
    </location>
</feature>
<comment type="caution">
    <text evidence="2">The sequence shown here is derived from an EMBL/GenBank/DDBJ whole genome shotgun (WGS) entry which is preliminary data.</text>
</comment>
<dbReference type="RefSeq" id="WP_133466243.1">
    <property type="nucleotide sequence ID" value="NZ_SNWI01000009.1"/>
</dbReference>
<sequence length="181" mass="20852">MRKFILITSTLLIVLLSGCASKHAILNQNYETRQVIIPGKLVGINIIDQRQEVTTEKIKLPTISFPGKVNKVSPELTSEQEQLITNQIKSYFTNNDRALSVNCYIIEGFQEFSAHTFYEREYVQCDVKIELTDQSNDILKYCTSSFFVEAKSVDATYAYMNKIYEKAIRTSIYKCFEKLDD</sequence>
<feature type="signal peptide" evidence="1">
    <location>
        <begin position="1"/>
        <end position="24"/>
    </location>
</feature>
<evidence type="ECO:0000256" key="1">
    <source>
        <dbReference type="SAM" id="SignalP"/>
    </source>
</evidence>
<dbReference type="OrthoDB" id="9969296at2"/>
<name>A0A4R6GQP0_9BACT</name>
<protein>
    <recommendedName>
        <fullName evidence="4">Lipoprotein</fullName>
    </recommendedName>
</protein>
<dbReference type="Proteomes" id="UP000294848">
    <property type="component" value="Unassembled WGS sequence"/>
</dbReference>
<evidence type="ECO:0000313" key="3">
    <source>
        <dbReference type="Proteomes" id="UP000294848"/>
    </source>
</evidence>